<evidence type="ECO:0000256" key="1">
    <source>
        <dbReference type="SAM" id="MobiDB-lite"/>
    </source>
</evidence>
<organism evidence="2 3">
    <name type="scientific">Aspergillus udagawae</name>
    <dbReference type="NCBI Taxonomy" id="91492"/>
    <lineage>
        <taxon>Eukaryota</taxon>
        <taxon>Fungi</taxon>
        <taxon>Dikarya</taxon>
        <taxon>Ascomycota</taxon>
        <taxon>Pezizomycotina</taxon>
        <taxon>Eurotiomycetes</taxon>
        <taxon>Eurotiomycetidae</taxon>
        <taxon>Eurotiales</taxon>
        <taxon>Aspergillaceae</taxon>
        <taxon>Aspergillus</taxon>
        <taxon>Aspergillus subgen. Fumigati</taxon>
    </lineage>
</organism>
<comment type="caution">
    <text evidence="2">The sequence shown here is derived from an EMBL/GenBank/DDBJ whole genome shotgun (WGS) entry which is preliminary data.</text>
</comment>
<gene>
    <name evidence="2" type="ORF">IFM46972_00255</name>
</gene>
<proteinExistence type="predicted"/>
<dbReference type="EMBL" id="BLKC01000001">
    <property type="protein sequence ID" value="GFF22329.1"/>
    <property type="molecule type" value="Genomic_DNA"/>
</dbReference>
<dbReference type="Proteomes" id="UP000465221">
    <property type="component" value="Unassembled WGS sequence"/>
</dbReference>
<dbReference type="AlphaFoldDB" id="A0A8H3N4L4"/>
<name>A0A8H3N4L4_9EURO</name>
<accession>A0A8H3N4L4</accession>
<evidence type="ECO:0000313" key="3">
    <source>
        <dbReference type="Proteomes" id="UP000465221"/>
    </source>
</evidence>
<feature type="region of interest" description="Disordered" evidence="1">
    <location>
        <begin position="1"/>
        <end position="21"/>
    </location>
</feature>
<evidence type="ECO:0000313" key="2">
    <source>
        <dbReference type="EMBL" id="GFF22329.1"/>
    </source>
</evidence>
<protein>
    <submittedName>
        <fullName evidence="2">Uncharacterized protein</fullName>
    </submittedName>
</protein>
<sequence>MNSMLVASRPDHSPSGAEIDTKAGCKSGFYRSASRSVIDHPKVSKKAPLQWRTDFVTDQSCDDSWLRRPRAVSSSSPCTAEYRAIPTNQERG</sequence>
<reference evidence="2 3" key="1">
    <citation type="submission" date="2020-01" db="EMBL/GenBank/DDBJ databases">
        <title>Draft genome sequence of Aspergillus udagawae IFM 46972.</title>
        <authorList>
            <person name="Takahashi H."/>
            <person name="Yaguchi T."/>
        </authorList>
    </citation>
    <scope>NUCLEOTIDE SEQUENCE [LARGE SCALE GENOMIC DNA]</scope>
    <source>
        <strain evidence="2 3">IFM 46972</strain>
    </source>
</reference>